<evidence type="ECO:0000256" key="1">
    <source>
        <dbReference type="SAM" id="MobiDB-lite"/>
    </source>
</evidence>
<comment type="caution">
    <text evidence="2">The sequence shown here is derived from an EMBL/GenBank/DDBJ whole genome shotgun (WGS) entry which is preliminary data.</text>
</comment>
<keyword evidence="3" id="KW-1185">Reference proteome</keyword>
<evidence type="ECO:0000313" key="2">
    <source>
        <dbReference type="EMBL" id="KAG2632778.1"/>
    </source>
</evidence>
<organism evidence="2 3">
    <name type="scientific">Panicum virgatum</name>
    <name type="common">Blackwell switchgrass</name>
    <dbReference type="NCBI Taxonomy" id="38727"/>
    <lineage>
        <taxon>Eukaryota</taxon>
        <taxon>Viridiplantae</taxon>
        <taxon>Streptophyta</taxon>
        <taxon>Embryophyta</taxon>
        <taxon>Tracheophyta</taxon>
        <taxon>Spermatophyta</taxon>
        <taxon>Magnoliopsida</taxon>
        <taxon>Liliopsida</taxon>
        <taxon>Poales</taxon>
        <taxon>Poaceae</taxon>
        <taxon>PACMAD clade</taxon>
        <taxon>Panicoideae</taxon>
        <taxon>Panicodae</taxon>
        <taxon>Paniceae</taxon>
        <taxon>Panicinae</taxon>
        <taxon>Panicum</taxon>
        <taxon>Panicum sect. Hiantes</taxon>
    </lineage>
</organism>
<gene>
    <name evidence="2" type="ORF">PVAP13_2NG124500</name>
</gene>
<accession>A0A8T0VD53</accession>
<name>A0A8T0VD53_PANVG</name>
<reference evidence="2" key="1">
    <citation type="submission" date="2020-05" db="EMBL/GenBank/DDBJ databases">
        <title>WGS assembly of Panicum virgatum.</title>
        <authorList>
            <person name="Lovell J.T."/>
            <person name="Jenkins J."/>
            <person name="Shu S."/>
            <person name="Juenger T.E."/>
            <person name="Schmutz J."/>
        </authorList>
    </citation>
    <scope>NUCLEOTIDE SEQUENCE</scope>
    <source>
        <strain evidence="2">AP13</strain>
    </source>
</reference>
<sequence length="251" mass="27864">MKINENSIQTLCLFFDYLGRRFSRNPGYNVKGYSPGRVARLAHGRSERIFLPLPLVPLSSPRTPVPRPPLLPRDLAAASLLALRHLYRRRAPSAPPSVGRRPSRAGTRAWSSEHHEIPRAVLAHPARYLLRREIPSRRQRPPGGAGAPPPPPPATRAPCERRARRPRRAWRLRAQAVGPRRHDCVETRAGAEVQAADASGGEQQACGRGGPSSRRKEVRRRAWRLLVQAASVRAHRLLCTSGGTRLSRTPG</sequence>
<dbReference type="EMBL" id="CM029040">
    <property type="protein sequence ID" value="KAG2632778.1"/>
    <property type="molecule type" value="Genomic_DNA"/>
</dbReference>
<feature type="region of interest" description="Disordered" evidence="1">
    <location>
        <begin position="134"/>
        <end position="166"/>
    </location>
</feature>
<feature type="region of interest" description="Disordered" evidence="1">
    <location>
        <begin position="92"/>
        <end position="113"/>
    </location>
</feature>
<dbReference type="AlphaFoldDB" id="A0A8T0VD53"/>
<feature type="region of interest" description="Disordered" evidence="1">
    <location>
        <begin position="192"/>
        <end position="218"/>
    </location>
</feature>
<protein>
    <submittedName>
        <fullName evidence="2">Uncharacterized protein</fullName>
    </submittedName>
</protein>
<evidence type="ECO:0000313" key="3">
    <source>
        <dbReference type="Proteomes" id="UP000823388"/>
    </source>
</evidence>
<dbReference type="Proteomes" id="UP000823388">
    <property type="component" value="Chromosome 2N"/>
</dbReference>
<proteinExistence type="predicted"/>